<comment type="catalytic activity">
    <reaction evidence="1">
        <text>Thiol-dependent hydrolysis of ester, thioester, amide, peptide and isopeptide bonds formed by the C-terminal Gly of ubiquitin (a 76-residue protein attached to proteins as an intracellular targeting signal).</text>
        <dbReference type="EC" id="3.4.19.12"/>
    </reaction>
</comment>
<evidence type="ECO:0000313" key="11">
    <source>
        <dbReference type="Proteomes" id="UP000245609"/>
    </source>
</evidence>
<dbReference type="CDD" id="cd02674">
    <property type="entry name" value="Peptidase_C19R"/>
    <property type="match status" value="1"/>
</dbReference>
<feature type="compositionally biased region" description="Basic and acidic residues" evidence="8">
    <location>
        <begin position="829"/>
        <end position="855"/>
    </location>
</feature>
<feature type="region of interest" description="Disordered" evidence="8">
    <location>
        <begin position="135"/>
        <end position="158"/>
    </location>
</feature>
<organism evidence="10 11">
    <name type="scientific">Smittium megazygosporum</name>
    <dbReference type="NCBI Taxonomy" id="133381"/>
    <lineage>
        <taxon>Eukaryota</taxon>
        <taxon>Fungi</taxon>
        <taxon>Fungi incertae sedis</taxon>
        <taxon>Zoopagomycota</taxon>
        <taxon>Kickxellomycotina</taxon>
        <taxon>Harpellomycetes</taxon>
        <taxon>Harpellales</taxon>
        <taxon>Legeriomycetaceae</taxon>
        <taxon>Smittium</taxon>
    </lineage>
</organism>
<dbReference type="PANTHER" id="PTHR21646">
    <property type="entry name" value="UBIQUITIN CARBOXYL-TERMINAL HYDROLASE"/>
    <property type="match status" value="1"/>
</dbReference>
<evidence type="ECO:0000313" key="10">
    <source>
        <dbReference type="EMBL" id="PVV02607.1"/>
    </source>
</evidence>
<dbReference type="Pfam" id="PF00443">
    <property type="entry name" value="UCH"/>
    <property type="match status" value="1"/>
</dbReference>
<feature type="compositionally biased region" description="Polar residues" evidence="8">
    <location>
        <begin position="35"/>
        <end position="47"/>
    </location>
</feature>
<dbReference type="SUPFAM" id="SSF140856">
    <property type="entry name" value="USP8 N-terminal domain-like"/>
    <property type="match status" value="1"/>
</dbReference>
<evidence type="ECO:0000256" key="3">
    <source>
        <dbReference type="ARBA" id="ARBA00012759"/>
    </source>
</evidence>
<dbReference type="InterPro" id="IPR050185">
    <property type="entry name" value="Ub_carboxyl-term_hydrolase"/>
</dbReference>
<keyword evidence="5" id="KW-0833">Ubl conjugation pathway</keyword>
<dbReference type="Proteomes" id="UP000245609">
    <property type="component" value="Unassembled WGS sequence"/>
</dbReference>
<keyword evidence="7" id="KW-0788">Thiol protease</keyword>
<dbReference type="STRING" id="133381.A0A2T9ZDJ1"/>
<protein>
    <recommendedName>
        <fullName evidence="3">ubiquitinyl hydrolase 1</fullName>
        <ecNumber evidence="3">3.4.19.12</ecNumber>
    </recommendedName>
</protein>
<dbReference type="InterPro" id="IPR018200">
    <property type="entry name" value="USP_CS"/>
</dbReference>
<dbReference type="InterPro" id="IPR001394">
    <property type="entry name" value="Peptidase_C19_UCH"/>
</dbReference>
<dbReference type="Gene3D" id="3.90.70.10">
    <property type="entry name" value="Cysteine proteinases"/>
    <property type="match status" value="1"/>
</dbReference>
<comment type="caution">
    <text evidence="10">The sequence shown here is derived from an EMBL/GenBank/DDBJ whole genome shotgun (WGS) entry which is preliminary data.</text>
</comment>
<evidence type="ECO:0000256" key="5">
    <source>
        <dbReference type="ARBA" id="ARBA00022786"/>
    </source>
</evidence>
<evidence type="ECO:0000256" key="1">
    <source>
        <dbReference type="ARBA" id="ARBA00000707"/>
    </source>
</evidence>
<dbReference type="Pfam" id="PF08969">
    <property type="entry name" value="USP8_dimer"/>
    <property type="match status" value="1"/>
</dbReference>
<name>A0A2T9ZDJ1_9FUNG</name>
<keyword evidence="4" id="KW-0645">Protease</keyword>
<evidence type="ECO:0000256" key="7">
    <source>
        <dbReference type="ARBA" id="ARBA00022807"/>
    </source>
</evidence>
<dbReference type="PROSITE" id="PS00972">
    <property type="entry name" value="USP_1"/>
    <property type="match status" value="1"/>
</dbReference>
<evidence type="ECO:0000256" key="2">
    <source>
        <dbReference type="ARBA" id="ARBA00009085"/>
    </source>
</evidence>
<dbReference type="PROSITE" id="PS50235">
    <property type="entry name" value="USP_3"/>
    <property type="match status" value="1"/>
</dbReference>
<feature type="compositionally biased region" description="Polar residues" evidence="8">
    <location>
        <begin position="139"/>
        <end position="149"/>
    </location>
</feature>
<dbReference type="GO" id="GO:0004843">
    <property type="term" value="F:cysteine-type deubiquitinase activity"/>
    <property type="evidence" value="ECO:0007669"/>
    <property type="project" value="UniProtKB-EC"/>
</dbReference>
<gene>
    <name evidence="10" type="ORF">BB560_002939</name>
</gene>
<dbReference type="EMBL" id="MBFS01000390">
    <property type="protein sequence ID" value="PVV02607.1"/>
    <property type="molecule type" value="Genomic_DNA"/>
</dbReference>
<dbReference type="OrthoDB" id="292964at2759"/>
<proteinExistence type="inferred from homology"/>
<dbReference type="SUPFAM" id="SSF54001">
    <property type="entry name" value="Cysteine proteinases"/>
    <property type="match status" value="1"/>
</dbReference>
<keyword evidence="11" id="KW-1185">Reference proteome</keyword>
<dbReference type="InterPro" id="IPR038765">
    <property type="entry name" value="Papain-like_cys_pep_sf"/>
</dbReference>
<dbReference type="EC" id="3.4.19.12" evidence="3"/>
<comment type="similarity">
    <text evidence="2">Belongs to the peptidase C19 family.</text>
</comment>
<dbReference type="PANTHER" id="PTHR21646:SF95">
    <property type="entry name" value="UBIQUITIN CARBOXYL-TERMINAL HYDROLASE 4-RELATED"/>
    <property type="match status" value="1"/>
</dbReference>
<dbReference type="Gene3D" id="1.20.58.80">
    <property type="entry name" value="Phosphotransferase system, lactose/cellobiose-type IIA subunit"/>
    <property type="match status" value="1"/>
</dbReference>
<dbReference type="PROSITE" id="PS00973">
    <property type="entry name" value="USP_2"/>
    <property type="match status" value="1"/>
</dbReference>
<accession>A0A2T9ZDJ1</accession>
<dbReference type="GO" id="GO:0016579">
    <property type="term" value="P:protein deubiquitination"/>
    <property type="evidence" value="ECO:0007669"/>
    <property type="project" value="InterPro"/>
</dbReference>
<evidence type="ECO:0000256" key="6">
    <source>
        <dbReference type="ARBA" id="ARBA00022801"/>
    </source>
</evidence>
<feature type="compositionally biased region" description="Low complexity" evidence="8">
    <location>
        <begin position="789"/>
        <end position="800"/>
    </location>
</feature>
<dbReference type="GO" id="GO:0006508">
    <property type="term" value="P:proteolysis"/>
    <property type="evidence" value="ECO:0007669"/>
    <property type="project" value="UniProtKB-KW"/>
</dbReference>
<feature type="region of interest" description="Disordered" evidence="8">
    <location>
        <begin position="25"/>
        <end position="71"/>
    </location>
</feature>
<sequence length="1394" mass="156327">MSSNPITKDRTSELIRRFNFLSVPKDVSPAKSDFPKQNQPENASEKSTLPLRGQLPGSGNSTQFLQDPDIKQEPLNLDPLEFFKENNKALSEIIKAEPNQIPSTETPEKDELAKPLQPRHISLFKNRFPSISKIKNHSVGHSQNTNSGDSPPKAQIEDKKSLSIKQKILSRLNKFATIDPKTTAATKSWMVTAAQSFDLAEKLALENKYEDAYVQYLKSCEIIVKIIPNQPDFDNYKASPEYNALKKKADKALKAASDLLNKLTSLQASADQQPENDKMTSDDLINDFRNRYPSIPTNLSNLPNKETHKNLEINSSNVLVNTSPKSSSNTLLSDKDLDDRIINFRDRFPSINTNLSEFGLNKNNTPVNMIPNHLSSNLAKDQNQKELSQLEIRNTAPFDLFQLIRDSEPLVLCPFILFDVRSQAKYNDCHINYINTINLDPNQIDSSTILNYLFQKIAKSSSIHSELLATISKFKAFVYLDDSNFPTLDPSKTKVSELKFFTFCSLLNDYLVIYSDAPSRKPILKISGDVYNYLLSKNASFLGGKIRSTPGVNAGIQEYKFGQVAGESPQTSQTASENVEGSLSLSPKSFKPHIINKRGATLFSPSAAEIIAKTVENENLSNLEYISNRIDYENFVNNQNSPLSGTSSTVIRNSNSPQNNLYLNPVSQPTNIEYSTASQKQPELLSKPNVLDTPVGNSSNTDLYHVITKKSKSIQKALKNNQPIDENYPVSSILHRKTVFDNFLMGFTHSNSELKSGSTNFSSNIKNHTTSPGYKDNIAQNISDNIYFSSAENKNSPSSSRIHGPRSTPPPIPKKPLGLKNDPANTKISDSKKPELGNIAKDDYLNRPNESKLQEQRLGAQAAPSYRSISSGPQSKPFEATVNSAFSTSQMSEFVNSTAASNQNSLLSASYPNPLYSKDRHQDTLNPNSINSSLSRSPSPLLFESTTAIAHIGLKNLGNTCYINSVIQCLSGTVPFSRFFLSGMWKQAAAVNRNFNGYAIKKMGNRSTTLVALTPQSENSIQERQKLESLTVEFSRLVEQLWNDNSTSISPLPFVKSVRNYFITFDDNDQHDSQEFVSFFLSSIHDILNVSHVKRPQLPSTKALTKYEKDLLSKKEFQEEAKFEMLNDFEQSRIKWLDYIRFNQSIVVSLFQGQLQSRLVCSHCSHKSTNYSVFNELSVPIPIPKNKHHKHPHFRLPGTHASSSIPSAMRKFSKHTVDISDCLSKFVESEILDSDNEWLCPNCKKRDSATKTLRISKLPLVLMIHLKRFSYEGLFRDKLETMVTYPLDNLDMSPYLTSNPLCGDSLECDENSIENTPSDNLYSLYAVVNHMGSLSGGHYTASVYNGLRKEWSYFNDTRISRIKPSDVISPAAYLLFFVRNQKEISLLPTYGSHL</sequence>
<keyword evidence="6" id="KW-0378">Hydrolase</keyword>
<dbReference type="InterPro" id="IPR036873">
    <property type="entry name" value="Rhodanese-like_dom_sf"/>
</dbReference>
<dbReference type="Gene3D" id="3.40.250.10">
    <property type="entry name" value="Rhodanese-like domain"/>
    <property type="match status" value="1"/>
</dbReference>
<reference evidence="10 11" key="1">
    <citation type="journal article" date="2018" name="MBio">
        <title>Comparative Genomics Reveals the Core Gene Toolbox for the Fungus-Insect Symbiosis.</title>
        <authorList>
            <person name="Wang Y."/>
            <person name="Stata M."/>
            <person name="Wang W."/>
            <person name="Stajich J.E."/>
            <person name="White M.M."/>
            <person name="Moncalvo J.M."/>
        </authorList>
    </citation>
    <scope>NUCLEOTIDE SEQUENCE [LARGE SCALE GENOMIC DNA]</scope>
    <source>
        <strain evidence="10 11">SC-DP-2</strain>
    </source>
</reference>
<evidence type="ECO:0000256" key="8">
    <source>
        <dbReference type="SAM" id="MobiDB-lite"/>
    </source>
</evidence>
<feature type="domain" description="USP" evidence="9">
    <location>
        <begin position="952"/>
        <end position="1380"/>
    </location>
</feature>
<evidence type="ECO:0000256" key="4">
    <source>
        <dbReference type="ARBA" id="ARBA00022670"/>
    </source>
</evidence>
<dbReference type="InterPro" id="IPR015063">
    <property type="entry name" value="USP8_dimer"/>
</dbReference>
<evidence type="ECO:0000259" key="9">
    <source>
        <dbReference type="PROSITE" id="PS50235"/>
    </source>
</evidence>
<feature type="region of interest" description="Disordered" evidence="8">
    <location>
        <begin position="789"/>
        <end position="874"/>
    </location>
</feature>
<dbReference type="InterPro" id="IPR028889">
    <property type="entry name" value="USP"/>
</dbReference>